<feature type="binding site" evidence="17">
    <location>
        <position position="388"/>
    </location>
    <ligand>
        <name>AMP</name>
        <dbReference type="ChEBI" id="CHEBI:456215"/>
    </ligand>
</feature>
<evidence type="ECO:0000256" key="1">
    <source>
        <dbReference type="ARBA" id="ARBA00000013"/>
    </source>
</evidence>
<evidence type="ECO:0000256" key="4">
    <source>
        <dbReference type="ARBA" id="ARBA00009524"/>
    </source>
</evidence>
<dbReference type="KEGG" id="mpl:Mpal_2531"/>
<keyword evidence="22" id="KW-1185">Reference proteome</keyword>
<dbReference type="GO" id="GO:0052855">
    <property type="term" value="F:ADP-dependent NAD(P)H-hydrate dehydratase activity"/>
    <property type="evidence" value="ECO:0007669"/>
    <property type="project" value="UniProtKB-UniRule"/>
</dbReference>
<dbReference type="EC" id="4.2.1.136" evidence="17"/>
<comment type="catalytic activity">
    <reaction evidence="2 18">
        <text>(6R)-NADPHX = (6S)-NADPHX</text>
        <dbReference type="Rhea" id="RHEA:32227"/>
        <dbReference type="ChEBI" id="CHEBI:64076"/>
        <dbReference type="ChEBI" id="CHEBI:64077"/>
        <dbReference type="EC" id="5.1.99.6"/>
    </reaction>
</comment>
<reference evidence="21 22" key="1">
    <citation type="journal article" date="2015" name="Genome Announc.">
        <title>Complete Genome Sequence of Methanosphaerula palustris E1-9CT, a Hydrogenotrophic Methanogen Isolated from a Minerotrophic Fen Peatland.</title>
        <authorList>
            <person name="Cadillo-Quiroz H."/>
            <person name="Browne P."/>
            <person name="Kyrpides N."/>
            <person name="Woyke T."/>
            <person name="Goodwin L."/>
            <person name="Detter C."/>
            <person name="Yavitt J.B."/>
            <person name="Zinder S.H."/>
        </authorList>
    </citation>
    <scope>NUCLEOTIDE SEQUENCE [LARGE SCALE GENOMIC DNA]</scope>
    <source>
        <strain evidence="22">ATCC BAA-1556 / DSM 19958 / E1-9c</strain>
    </source>
</reference>
<evidence type="ECO:0000313" key="21">
    <source>
        <dbReference type="EMBL" id="ACL17804.1"/>
    </source>
</evidence>
<dbReference type="OrthoDB" id="15148at2157"/>
<dbReference type="Gene3D" id="3.40.1190.20">
    <property type="match status" value="1"/>
</dbReference>
<evidence type="ECO:0000256" key="3">
    <source>
        <dbReference type="ARBA" id="ARBA00006001"/>
    </source>
</evidence>
<evidence type="ECO:0000259" key="19">
    <source>
        <dbReference type="PROSITE" id="PS51383"/>
    </source>
</evidence>
<dbReference type="GO" id="GO:0005524">
    <property type="term" value="F:ATP binding"/>
    <property type="evidence" value="ECO:0007669"/>
    <property type="project" value="UniProtKB-UniRule"/>
</dbReference>
<dbReference type="GO" id="GO:0046496">
    <property type="term" value="P:nicotinamide nucleotide metabolic process"/>
    <property type="evidence" value="ECO:0007669"/>
    <property type="project" value="UniProtKB-UniRule"/>
</dbReference>
<comment type="function">
    <text evidence="17">Catalyzes the dehydration of the S-form of NAD(P)HX at the expense of ADP, which is converted to AMP. Together with NAD(P)HX epimerase, which catalyzes the epimerization of the S- and R-forms, the enzyme allows the repair of both epimers of NAD(P)HX, a damaged form of NAD(P)H that is a result of enzymatic or heat-dependent hydration.</text>
</comment>
<keyword evidence="8 17" id="KW-0521">NADP</keyword>
<dbReference type="GO" id="GO:0110051">
    <property type="term" value="P:metabolite repair"/>
    <property type="evidence" value="ECO:0007669"/>
    <property type="project" value="TreeGrafter"/>
</dbReference>
<dbReference type="HOGENOM" id="CLU_024853_4_1_2"/>
<dbReference type="SUPFAM" id="SSF53613">
    <property type="entry name" value="Ribokinase-like"/>
    <property type="match status" value="1"/>
</dbReference>
<gene>
    <name evidence="17" type="primary">nnrD</name>
    <name evidence="21" type="ordered locus">Mpal_2531</name>
</gene>
<comment type="catalytic activity">
    <reaction evidence="16 17 18">
        <text>(6S)-NADPHX + ADP = AMP + phosphate + NADPH + H(+)</text>
        <dbReference type="Rhea" id="RHEA:32235"/>
        <dbReference type="ChEBI" id="CHEBI:15378"/>
        <dbReference type="ChEBI" id="CHEBI:43474"/>
        <dbReference type="ChEBI" id="CHEBI:57783"/>
        <dbReference type="ChEBI" id="CHEBI:64076"/>
        <dbReference type="ChEBI" id="CHEBI:456215"/>
        <dbReference type="ChEBI" id="CHEBI:456216"/>
        <dbReference type="EC" id="4.2.1.136"/>
    </reaction>
</comment>
<keyword evidence="12 17" id="KW-0456">Lyase</keyword>
<comment type="catalytic activity">
    <reaction evidence="15 17 18">
        <text>(6S)-NADHX + ADP = AMP + phosphate + NADH + H(+)</text>
        <dbReference type="Rhea" id="RHEA:32223"/>
        <dbReference type="ChEBI" id="CHEBI:15378"/>
        <dbReference type="ChEBI" id="CHEBI:43474"/>
        <dbReference type="ChEBI" id="CHEBI:57945"/>
        <dbReference type="ChEBI" id="CHEBI:64074"/>
        <dbReference type="ChEBI" id="CHEBI:456215"/>
        <dbReference type="ChEBI" id="CHEBI:456216"/>
        <dbReference type="EC" id="4.2.1.136"/>
    </reaction>
</comment>
<dbReference type="PANTHER" id="PTHR12592:SF0">
    <property type="entry name" value="ATP-DEPENDENT (S)-NAD(P)H-HYDRATE DEHYDRATASE"/>
    <property type="match status" value="1"/>
</dbReference>
<dbReference type="NCBIfam" id="TIGR00196">
    <property type="entry name" value="yjeF_cterm"/>
    <property type="match status" value="1"/>
</dbReference>
<evidence type="ECO:0000256" key="18">
    <source>
        <dbReference type="PIRNR" id="PIRNR017184"/>
    </source>
</evidence>
<sequence precursor="true">MKAVDRNATALGLGVLQMMESAGRALAEVALRYSPGSVLILCGRGNNGGDGLVAARYLQMTAETTVIYPDCGHATSAWTAEHALLTHAAVHLCPVRSDRDVAALAGHFSGADLIIDAMIGTGGSGELREPLSGCVEEANRAGVPIIAADLPTPGIRPTLVLGFHRPKVVGSEVADIGIPIEAECCIGPGDLTVLKRRPFASHKGVGGQVLVIGGGPYQGAPYLAGLAALRAGADIVRVASPVAQQYPDLIHIPLAGATISEAHLATLEGEVRRADVVVAGNGIGPSSQLVITHLAPLCRKAVFDADAIRLPLPVAEETIYTPHGGEFARMNGSPAPSSLRERGRAVRAAAAAVNGTILLKGSIDLIADAKRVRFNRTGSPAMTVGGTGDLLAGITGALLCRLSPFEAATVAAYVNGRAGERAAAERGEGLIASDMLECIPRELFMEEEDA</sequence>
<comment type="similarity">
    <text evidence="4 18">In the C-terminal section; belongs to the NnrD/CARKD family.</text>
</comment>
<dbReference type="InterPro" id="IPR000631">
    <property type="entry name" value="CARKD"/>
</dbReference>
<dbReference type="Proteomes" id="UP000002457">
    <property type="component" value="Chromosome"/>
</dbReference>
<evidence type="ECO:0000256" key="12">
    <source>
        <dbReference type="ARBA" id="ARBA00023239"/>
    </source>
</evidence>
<dbReference type="InterPro" id="IPR004443">
    <property type="entry name" value="YjeF_N_dom"/>
</dbReference>
<dbReference type="Pfam" id="PF01256">
    <property type="entry name" value="Carb_kinase"/>
    <property type="match status" value="1"/>
</dbReference>
<feature type="binding site" evidence="17">
    <location>
        <position position="220"/>
    </location>
    <ligand>
        <name>(6S)-NADPHX</name>
        <dbReference type="ChEBI" id="CHEBI:64076"/>
    </ligand>
</feature>
<protein>
    <recommendedName>
        <fullName evidence="17">ADP-dependent (S)-NAD(P)H-hydrate dehydratase</fullName>
        <ecNumber evidence="17">4.2.1.136</ecNumber>
    </recommendedName>
    <alternativeName>
        <fullName evidence="17">ADP-dependent NAD(P)HX dehydratase</fullName>
    </alternativeName>
</protein>
<evidence type="ECO:0000256" key="15">
    <source>
        <dbReference type="ARBA" id="ARBA00048238"/>
    </source>
</evidence>
<evidence type="ECO:0000256" key="5">
    <source>
        <dbReference type="ARBA" id="ARBA00022723"/>
    </source>
</evidence>
<dbReference type="PANTHER" id="PTHR12592">
    <property type="entry name" value="ATP-DEPENDENT (S)-NAD(P)H-HYDRATE DEHYDRATASE FAMILY MEMBER"/>
    <property type="match status" value="1"/>
</dbReference>
<dbReference type="eggNOG" id="arCOG00018">
    <property type="taxonomic scope" value="Archaea"/>
</dbReference>
<dbReference type="InterPro" id="IPR029056">
    <property type="entry name" value="Ribokinase-like"/>
</dbReference>
<dbReference type="AlphaFoldDB" id="B8GEZ8"/>
<keyword evidence="10 17" id="KW-0520">NAD</keyword>
<dbReference type="PROSITE" id="PS51383">
    <property type="entry name" value="YJEF_C_3"/>
    <property type="match status" value="1"/>
</dbReference>
<keyword evidence="7 17" id="KW-0067">ATP-binding</keyword>
<dbReference type="InterPro" id="IPR036652">
    <property type="entry name" value="YjeF_N_dom_sf"/>
</dbReference>
<evidence type="ECO:0000256" key="9">
    <source>
        <dbReference type="ARBA" id="ARBA00022958"/>
    </source>
</evidence>
<evidence type="ECO:0000256" key="17">
    <source>
        <dbReference type="HAMAP-Rule" id="MF_01965"/>
    </source>
</evidence>
<evidence type="ECO:0000256" key="14">
    <source>
        <dbReference type="ARBA" id="ARBA00025153"/>
    </source>
</evidence>
<evidence type="ECO:0000256" key="13">
    <source>
        <dbReference type="ARBA" id="ARBA00023268"/>
    </source>
</evidence>
<comment type="cofactor">
    <cofactor evidence="17">
        <name>Mg(2+)</name>
        <dbReference type="ChEBI" id="CHEBI:18420"/>
    </cofactor>
</comment>
<evidence type="ECO:0000256" key="6">
    <source>
        <dbReference type="ARBA" id="ARBA00022741"/>
    </source>
</evidence>
<keyword evidence="13" id="KW-0511">Multifunctional enzyme</keyword>
<keyword evidence="6 17" id="KW-0547">Nucleotide-binding</keyword>
<comment type="catalytic activity">
    <reaction evidence="1 18">
        <text>(6R)-NADHX = (6S)-NADHX</text>
        <dbReference type="Rhea" id="RHEA:32215"/>
        <dbReference type="ChEBI" id="CHEBI:64074"/>
        <dbReference type="ChEBI" id="CHEBI:64075"/>
        <dbReference type="EC" id="5.1.99.6"/>
    </reaction>
</comment>
<dbReference type="GO" id="GO:0052856">
    <property type="term" value="F:NAD(P)HX epimerase activity"/>
    <property type="evidence" value="ECO:0007669"/>
    <property type="project" value="UniProtKB-EC"/>
</dbReference>
<dbReference type="STRING" id="521011.Mpal_2531"/>
<evidence type="ECO:0000256" key="8">
    <source>
        <dbReference type="ARBA" id="ARBA00022857"/>
    </source>
</evidence>
<evidence type="ECO:0000256" key="16">
    <source>
        <dbReference type="ARBA" id="ARBA00049209"/>
    </source>
</evidence>
<proteinExistence type="inferred from homology"/>
<evidence type="ECO:0000256" key="2">
    <source>
        <dbReference type="ARBA" id="ARBA00000909"/>
    </source>
</evidence>
<dbReference type="SUPFAM" id="SSF64153">
    <property type="entry name" value="YjeF N-terminal domain-like"/>
    <property type="match status" value="1"/>
</dbReference>
<dbReference type="CDD" id="cd01171">
    <property type="entry name" value="YXKO-related"/>
    <property type="match status" value="1"/>
</dbReference>
<dbReference type="GO" id="GO:0016301">
    <property type="term" value="F:kinase activity"/>
    <property type="evidence" value="ECO:0007669"/>
    <property type="project" value="UniProtKB-KW"/>
</dbReference>
<dbReference type="EMBL" id="CP001338">
    <property type="protein sequence ID" value="ACL17804.1"/>
    <property type="molecule type" value="Genomic_DNA"/>
</dbReference>
<dbReference type="NCBIfam" id="TIGR00197">
    <property type="entry name" value="yjeF_nterm"/>
    <property type="match status" value="1"/>
</dbReference>
<organism evidence="21 22">
    <name type="scientific">Methanosphaerula palustris (strain ATCC BAA-1556 / DSM 19958 / E1-9c)</name>
    <dbReference type="NCBI Taxonomy" id="521011"/>
    <lineage>
        <taxon>Archaea</taxon>
        <taxon>Methanobacteriati</taxon>
        <taxon>Methanobacteriota</taxon>
        <taxon>Stenosarchaea group</taxon>
        <taxon>Methanomicrobia</taxon>
        <taxon>Methanomicrobiales</taxon>
        <taxon>Methanoregulaceae</taxon>
        <taxon>Methanosphaerula</taxon>
    </lineage>
</organism>
<feature type="binding site" evidence="17">
    <location>
        <position position="282"/>
    </location>
    <ligand>
        <name>(6S)-NADPHX</name>
        <dbReference type="ChEBI" id="CHEBI:64076"/>
    </ligand>
</feature>
<name>B8GEZ8_METPE</name>
<accession>B8GEZ8</accession>
<dbReference type="InterPro" id="IPR030677">
    <property type="entry name" value="Nnr"/>
</dbReference>
<evidence type="ECO:0000259" key="20">
    <source>
        <dbReference type="PROSITE" id="PS51385"/>
    </source>
</evidence>
<feature type="binding site" evidence="17">
    <location>
        <position position="389"/>
    </location>
    <ligand>
        <name>(6S)-NADPHX</name>
        <dbReference type="ChEBI" id="CHEBI:64076"/>
    </ligand>
</feature>
<comment type="function">
    <text evidence="14 18">Bifunctional enzyme that catalyzes the epimerization of the S- and R-forms of NAD(P)HX and the dehydration of the S-form of NAD(P)HX at the expense of ADP, which is converted to AMP. This allows the repair of both epimers of NAD(P)HX, a damaged form of NAD(P)H that is a result of enzymatic or heat-dependent hydration.</text>
</comment>
<keyword evidence="21" id="KW-0418">Kinase</keyword>
<evidence type="ECO:0000256" key="7">
    <source>
        <dbReference type="ARBA" id="ARBA00022840"/>
    </source>
</evidence>
<comment type="cofactor">
    <cofactor evidence="18">
        <name>K(+)</name>
        <dbReference type="ChEBI" id="CHEBI:29103"/>
    </cofactor>
    <text evidence="18">Binds 1 potassium ion per subunit.</text>
</comment>
<dbReference type="HAMAP" id="MF_01965">
    <property type="entry name" value="NADHX_dehydratase"/>
    <property type="match status" value="1"/>
</dbReference>
<dbReference type="PIRSF" id="PIRSF017184">
    <property type="entry name" value="Nnr"/>
    <property type="match status" value="1"/>
</dbReference>
<dbReference type="Gene3D" id="3.40.50.10260">
    <property type="entry name" value="YjeF N-terminal domain"/>
    <property type="match status" value="1"/>
</dbReference>
<comment type="subunit">
    <text evidence="17">Homotetramer.</text>
</comment>
<keyword evidence="21" id="KW-0808">Transferase</keyword>
<dbReference type="GO" id="GO:0046872">
    <property type="term" value="F:metal ion binding"/>
    <property type="evidence" value="ECO:0007669"/>
    <property type="project" value="UniProtKB-UniRule"/>
</dbReference>
<dbReference type="PROSITE" id="PS51385">
    <property type="entry name" value="YJEF_N"/>
    <property type="match status" value="1"/>
</dbReference>
<feature type="domain" description="YjeF N-terminal" evidence="20">
    <location>
        <begin position="1"/>
        <end position="184"/>
    </location>
</feature>
<feature type="domain" description="YjeF C-terminal" evidence="19">
    <location>
        <begin position="186"/>
        <end position="446"/>
    </location>
</feature>
<keyword evidence="5 18" id="KW-0479">Metal-binding</keyword>
<evidence type="ECO:0000313" key="22">
    <source>
        <dbReference type="Proteomes" id="UP000002457"/>
    </source>
</evidence>
<comment type="similarity">
    <text evidence="3 18">In the N-terminal section; belongs to the NnrE/AIBP family.</text>
</comment>
<keyword evidence="11 18" id="KW-0413">Isomerase</keyword>
<evidence type="ECO:0000256" key="10">
    <source>
        <dbReference type="ARBA" id="ARBA00023027"/>
    </source>
</evidence>
<evidence type="ECO:0000256" key="11">
    <source>
        <dbReference type="ARBA" id="ARBA00023235"/>
    </source>
</evidence>
<comment type="similarity">
    <text evidence="17">Belongs to the NnrD/CARKD family.</text>
</comment>
<dbReference type="Pfam" id="PF03853">
    <property type="entry name" value="YjeF_N"/>
    <property type="match status" value="1"/>
</dbReference>
<comment type="caution">
    <text evidence="17">Lacks conserved residue(s) required for the propagation of feature annotation.</text>
</comment>
<keyword evidence="9 18" id="KW-0630">Potassium</keyword>
<feature type="binding site" evidence="17">
    <location>
        <position position="323"/>
    </location>
    <ligand>
        <name>(6S)-NADPHX</name>
        <dbReference type="ChEBI" id="CHEBI:64076"/>
    </ligand>
</feature>